<dbReference type="SMART" id="SM00551">
    <property type="entry name" value="ZnF_TAZ"/>
    <property type="match status" value="1"/>
</dbReference>
<keyword evidence="4" id="KW-0833">Ubl conjugation pathway</keyword>
<evidence type="ECO:0000256" key="1">
    <source>
        <dbReference type="ARBA" id="ARBA00004906"/>
    </source>
</evidence>
<dbReference type="EMBL" id="CAWUPB010001158">
    <property type="protein sequence ID" value="CAK7339664.1"/>
    <property type="molecule type" value="Genomic_DNA"/>
</dbReference>
<dbReference type="Pfam" id="PF02135">
    <property type="entry name" value="zf-TAZ"/>
    <property type="match status" value="1"/>
</dbReference>
<evidence type="ECO:0000256" key="4">
    <source>
        <dbReference type="ARBA" id="ARBA00022786"/>
    </source>
</evidence>
<dbReference type="FunFam" id="1.20.1020.10:FF:000004">
    <property type="entry name" value="BTB/POZ and TAZ domain-containing protein 2"/>
    <property type="match status" value="1"/>
</dbReference>
<dbReference type="CDD" id="cd14733">
    <property type="entry name" value="BACK"/>
    <property type="match status" value="1"/>
</dbReference>
<dbReference type="PANTHER" id="PTHR46287:SF11">
    <property type="entry name" value="BTB_POZ AND TAZ DOMAIN-CONTAINING PROTEIN 4"/>
    <property type="match status" value="1"/>
</dbReference>
<comment type="pathway">
    <text evidence="1">Protein modification; protein ubiquitination.</text>
</comment>
<dbReference type="Gene3D" id="3.30.710.10">
    <property type="entry name" value="Potassium Channel Kv1.1, Chain A"/>
    <property type="match status" value="1"/>
</dbReference>
<dbReference type="FunFam" id="1.25.40.420:FF:000012">
    <property type="entry name" value="BTB/POZ and TAZ domain-containing protein 2"/>
    <property type="match status" value="1"/>
</dbReference>
<dbReference type="GO" id="GO:0009725">
    <property type="term" value="P:response to hormone"/>
    <property type="evidence" value="ECO:0007669"/>
    <property type="project" value="UniProtKB-ARBA"/>
</dbReference>
<dbReference type="GO" id="GO:0042542">
    <property type="term" value="P:response to hydrogen peroxide"/>
    <property type="evidence" value="ECO:0007669"/>
    <property type="project" value="UniProtKB-ARBA"/>
</dbReference>
<reference evidence="7 8" key="1">
    <citation type="submission" date="2024-01" db="EMBL/GenBank/DDBJ databases">
        <authorList>
            <person name="Waweru B."/>
        </authorList>
    </citation>
    <scope>NUCLEOTIDE SEQUENCE [LARGE SCALE GENOMIC DNA]</scope>
</reference>
<proteinExistence type="predicted"/>
<dbReference type="GO" id="GO:0006355">
    <property type="term" value="P:regulation of DNA-templated transcription"/>
    <property type="evidence" value="ECO:0007669"/>
    <property type="project" value="UniProtKB-ARBA"/>
</dbReference>
<accession>A0AAV1RSJ3</accession>
<sequence>MNEIKTDSLQKGYVDLMEKMDNVLEEFPQVAKKEAPVPPPLPSPPTRSYHQKGFAMDGSKLRGCSYVHTATRDLWDQLFDGGYRADVTISTDNGGSIYAHASILGMASPVMKGMLKKAKGSGRRRLFSIHGVPHDAVRVFIRFLYSSCYEKEEMEEYVLHLLVLSHVFVVPALKQICMQWLEHDFLTSENVVDIFQLALLCDVPRLSLICHRMILKNFPEISNTEGWRVMKKSHPALEKELLASMTDEKNMQNERIRKSNERKIYLQLYEAMEALVHICRDGCQTIGPHDKDFRDDQAPCNYSACKGLEMIVRHFASCKLRVPGGCIHCKRMWQLLELHSRLCIDSEVCRVPLCGLINLRKLCHVRNFKERIKKQCKKDEIKWRILVKNILKTKSIGGSPFFSSAFSMSS</sequence>
<organism evidence="7 8">
    <name type="scientific">Dovyalis caffra</name>
    <dbReference type="NCBI Taxonomy" id="77055"/>
    <lineage>
        <taxon>Eukaryota</taxon>
        <taxon>Viridiplantae</taxon>
        <taxon>Streptophyta</taxon>
        <taxon>Embryophyta</taxon>
        <taxon>Tracheophyta</taxon>
        <taxon>Spermatophyta</taxon>
        <taxon>Magnoliopsida</taxon>
        <taxon>eudicotyledons</taxon>
        <taxon>Gunneridae</taxon>
        <taxon>Pentapetalae</taxon>
        <taxon>rosids</taxon>
        <taxon>fabids</taxon>
        <taxon>Malpighiales</taxon>
        <taxon>Salicaceae</taxon>
        <taxon>Flacourtieae</taxon>
        <taxon>Dovyalis</taxon>
    </lineage>
</organism>
<dbReference type="InterPro" id="IPR000197">
    <property type="entry name" value="Znf_TAZ"/>
</dbReference>
<feature type="domain" description="BTB" evidence="6">
    <location>
        <begin position="85"/>
        <end position="153"/>
    </location>
</feature>
<keyword evidence="3" id="KW-0863">Zinc-finger</keyword>
<dbReference type="PROSITE" id="PS50097">
    <property type="entry name" value="BTB"/>
    <property type="match status" value="1"/>
</dbReference>
<dbReference type="AlphaFoldDB" id="A0AAV1RSJ3"/>
<evidence type="ECO:0000259" key="6">
    <source>
        <dbReference type="PROSITE" id="PS50097"/>
    </source>
</evidence>
<dbReference type="Proteomes" id="UP001314170">
    <property type="component" value="Unassembled WGS sequence"/>
</dbReference>
<evidence type="ECO:0000313" key="8">
    <source>
        <dbReference type="Proteomes" id="UP001314170"/>
    </source>
</evidence>
<dbReference type="InterPro" id="IPR035898">
    <property type="entry name" value="TAZ_dom_sf"/>
</dbReference>
<dbReference type="SUPFAM" id="SSF57933">
    <property type="entry name" value="TAZ domain"/>
    <property type="match status" value="1"/>
</dbReference>
<dbReference type="SUPFAM" id="SSF54695">
    <property type="entry name" value="POZ domain"/>
    <property type="match status" value="1"/>
</dbReference>
<dbReference type="GO" id="GO:0008270">
    <property type="term" value="F:zinc ion binding"/>
    <property type="evidence" value="ECO:0007669"/>
    <property type="project" value="UniProtKB-KW"/>
</dbReference>
<name>A0AAV1RSJ3_9ROSI</name>
<evidence type="ECO:0000256" key="3">
    <source>
        <dbReference type="ARBA" id="ARBA00022771"/>
    </source>
</evidence>
<evidence type="ECO:0000313" key="7">
    <source>
        <dbReference type="EMBL" id="CAK7339664.1"/>
    </source>
</evidence>
<protein>
    <recommendedName>
        <fullName evidence="6">BTB domain-containing protein</fullName>
    </recommendedName>
</protein>
<dbReference type="Gene3D" id="1.25.40.420">
    <property type="match status" value="1"/>
</dbReference>
<dbReference type="InterPro" id="IPR011333">
    <property type="entry name" value="SKP1/BTB/POZ_sf"/>
</dbReference>
<evidence type="ECO:0000256" key="5">
    <source>
        <dbReference type="ARBA" id="ARBA00022833"/>
    </source>
</evidence>
<dbReference type="GO" id="GO:0009751">
    <property type="term" value="P:response to salicylic acid"/>
    <property type="evidence" value="ECO:0007669"/>
    <property type="project" value="UniProtKB-ARBA"/>
</dbReference>
<gene>
    <name evidence="7" type="ORF">DCAF_LOCUS14722</name>
</gene>
<evidence type="ECO:0000256" key="2">
    <source>
        <dbReference type="ARBA" id="ARBA00022723"/>
    </source>
</evidence>
<dbReference type="Pfam" id="PF00651">
    <property type="entry name" value="BTB"/>
    <property type="match status" value="1"/>
</dbReference>
<dbReference type="SMART" id="SM00225">
    <property type="entry name" value="BTB"/>
    <property type="match status" value="1"/>
</dbReference>
<dbReference type="PANTHER" id="PTHR46287">
    <property type="entry name" value="BTB/POZ AND TAZ DOMAIN-CONTAINING PROTEIN 3-RELATED"/>
    <property type="match status" value="1"/>
</dbReference>
<dbReference type="InterPro" id="IPR044513">
    <property type="entry name" value="BT1/2/3/4/5"/>
</dbReference>
<dbReference type="InterPro" id="IPR000210">
    <property type="entry name" value="BTB/POZ_dom"/>
</dbReference>
<keyword evidence="8" id="KW-1185">Reference proteome</keyword>
<dbReference type="Gene3D" id="1.20.1020.10">
    <property type="entry name" value="TAZ domain"/>
    <property type="match status" value="1"/>
</dbReference>
<keyword evidence="5" id="KW-0862">Zinc</keyword>
<dbReference type="GO" id="GO:0005516">
    <property type="term" value="F:calmodulin binding"/>
    <property type="evidence" value="ECO:0007669"/>
    <property type="project" value="UniProtKB-ARBA"/>
</dbReference>
<comment type="caution">
    <text evidence="7">The sequence shown here is derived from an EMBL/GenBank/DDBJ whole genome shotgun (WGS) entry which is preliminary data.</text>
</comment>
<keyword evidence="2" id="KW-0479">Metal-binding</keyword>